<gene>
    <name evidence="1" type="ORF">B5G02_04625</name>
</gene>
<proteinExistence type="predicted"/>
<dbReference type="Proteomes" id="UP000195781">
    <property type="component" value="Unassembled WGS sequence"/>
</dbReference>
<dbReference type="RefSeq" id="WP_094335360.1">
    <property type="nucleotide sequence ID" value="NZ_NFIE01000008.1"/>
</dbReference>
<comment type="caution">
    <text evidence="1">The sequence shown here is derived from an EMBL/GenBank/DDBJ whole genome shotgun (WGS) entry which is preliminary data.</text>
</comment>
<dbReference type="EMBL" id="NFIE01000008">
    <property type="protein sequence ID" value="OUN88854.1"/>
    <property type="molecule type" value="Genomic_DNA"/>
</dbReference>
<sequence length="72" mass="7584">MSAKVRVCKKCSGIKPGDLKGVIAKEDRASGCFGACRKKHPELKGKVYVRAAGKVITADSKKKLLKALAGIA</sequence>
<keyword evidence="2" id="KW-1185">Reference proteome</keyword>
<evidence type="ECO:0000313" key="2">
    <source>
        <dbReference type="Proteomes" id="UP000195781"/>
    </source>
</evidence>
<evidence type="ECO:0000313" key="1">
    <source>
        <dbReference type="EMBL" id="OUN88854.1"/>
    </source>
</evidence>
<reference evidence="2" key="1">
    <citation type="submission" date="2017-04" db="EMBL/GenBank/DDBJ databases">
        <title>Function of individual gut microbiota members based on whole genome sequencing of pure cultures obtained from chicken caecum.</title>
        <authorList>
            <person name="Medvecky M."/>
            <person name="Cejkova D."/>
            <person name="Polansky O."/>
            <person name="Karasova D."/>
            <person name="Kubasova T."/>
            <person name="Cizek A."/>
            <person name="Rychlik I."/>
        </authorList>
    </citation>
    <scope>NUCLEOTIDE SEQUENCE [LARGE SCALE GENOMIC DNA]</scope>
    <source>
        <strain evidence="2">An5</strain>
    </source>
</reference>
<dbReference type="AlphaFoldDB" id="A0A1Y3XTH9"/>
<organism evidence="1 2">
    <name type="scientific">[Collinsella] massiliensis</name>
    <dbReference type="NCBI Taxonomy" id="1232426"/>
    <lineage>
        <taxon>Bacteria</taxon>
        <taxon>Bacillati</taxon>
        <taxon>Actinomycetota</taxon>
        <taxon>Coriobacteriia</taxon>
        <taxon>Coriobacteriales</taxon>
        <taxon>Coriobacteriaceae</taxon>
        <taxon>Enorma</taxon>
    </lineage>
</organism>
<protein>
    <submittedName>
        <fullName evidence="1">Uncharacterized protein</fullName>
    </submittedName>
</protein>
<dbReference type="OrthoDB" id="3182306at2"/>
<name>A0A1Y3XTH9_9ACTN</name>
<accession>A0A1Y3XTH9</accession>